<dbReference type="AlphaFoldDB" id="A0A0P1G7W3"/>
<dbReference type="Proteomes" id="UP000052022">
    <property type="component" value="Unassembled WGS sequence"/>
</dbReference>
<dbReference type="InterPro" id="IPR036390">
    <property type="entry name" value="WH_DNA-bd_sf"/>
</dbReference>
<sequence length="396" mass="42882">MTEARTYSSGASQSELRNHNERLILTILQREGAMAGSDLARLTGLSPQTTSVILRKLEHDALLARGETQKGRVGKPSVPMGINPEGLFSFGVKIGRRSSELALINFNGEIQDQRQLHYPFPRPEEVFGFLAQGLQELTNTLPHGRQDRIAGIGVGMAFDIWRWHQQIGAPRASLESWRELDLNAEMARISDLPVFSVNDATAACRAEHMLGGGKAWRDYVYFYIGSFLGGGIVLNNSVYEGGRGNAGALGPLPVTRPDGPEGRLLDLASLTILEQDLGQNGQDPRALWDQPGDWSEFEAQLAPWIEACAAGLARGALASCAVIDFEAVVIDGAFPEAVRRRVVERTRSILPSLDARGLILPEVAEGQIGADARVLGAATKPIIAQYFLDNHAGLAA</sequence>
<dbReference type="PANTHER" id="PTHR18964:SF169">
    <property type="entry name" value="N-ACETYLMANNOSAMINE KINASE"/>
    <property type="match status" value="1"/>
</dbReference>
<dbReference type="PANTHER" id="PTHR18964">
    <property type="entry name" value="ROK (REPRESSOR, ORF, KINASE) FAMILY"/>
    <property type="match status" value="1"/>
</dbReference>
<dbReference type="RefSeq" id="WP_058289645.1">
    <property type="nucleotide sequence ID" value="NZ_CYSD01000021.1"/>
</dbReference>
<dbReference type="SUPFAM" id="SSF46785">
    <property type="entry name" value="Winged helix' DNA-binding domain"/>
    <property type="match status" value="1"/>
</dbReference>
<keyword evidence="2" id="KW-1185">Reference proteome</keyword>
<dbReference type="OrthoDB" id="49685at2"/>
<reference evidence="1 2" key="1">
    <citation type="submission" date="2015-09" db="EMBL/GenBank/DDBJ databases">
        <authorList>
            <consortium name="Swine Surveillance"/>
        </authorList>
    </citation>
    <scope>NUCLEOTIDE SEQUENCE [LARGE SCALE GENOMIC DNA]</scope>
    <source>
        <strain evidence="1 2">CECT 7557</strain>
    </source>
</reference>
<organism evidence="1 2">
    <name type="scientific">Tritonibacter multivorans</name>
    <dbReference type="NCBI Taxonomy" id="928856"/>
    <lineage>
        <taxon>Bacteria</taxon>
        <taxon>Pseudomonadati</taxon>
        <taxon>Pseudomonadota</taxon>
        <taxon>Alphaproteobacteria</taxon>
        <taxon>Rhodobacterales</taxon>
        <taxon>Paracoccaceae</taxon>
        <taxon>Tritonibacter</taxon>
    </lineage>
</organism>
<evidence type="ECO:0000313" key="1">
    <source>
        <dbReference type="EMBL" id="CUH77759.1"/>
    </source>
</evidence>
<dbReference type="CDD" id="cd23763">
    <property type="entry name" value="ASKHA_ATPase_ROK"/>
    <property type="match status" value="1"/>
</dbReference>
<dbReference type="EMBL" id="CYSD01000021">
    <property type="protein sequence ID" value="CUH77759.1"/>
    <property type="molecule type" value="Genomic_DNA"/>
</dbReference>
<dbReference type="GO" id="GO:0009384">
    <property type="term" value="F:N-acylmannosamine kinase activity"/>
    <property type="evidence" value="ECO:0007669"/>
    <property type="project" value="UniProtKB-EC"/>
</dbReference>
<dbReference type="InterPro" id="IPR043129">
    <property type="entry name" value="ATPase_NBD"/>
</dbReference>
<accession>A0A0P1G7W3</accession>
<dbReference type="Pfam" id="PF00480">
    <property type="entry name" value="ROK"/>
    <property type="match status" value="1"/>
</dbReference>
<protein>
    <submittedName>
        <fullName evidence="1">N-acetylmannosamine kinase</fullName>
        <ecNumber evidence="1">2.7.1.60</ecNumber>
    </submittedName>
</protein>
<dbReference type="EC" id="2.7.1.60" evidence="1"/>
<dbReference type="InterPro" id="IPR000600">
    <property type="entry name" value="ROK"/>
</dbReference>
<dbReference type="STRING" id="928856.SAMN04488049_10788"/>
<gene>
    <name evidence="1" type="primary">nanK</name>
    <name evidence="1" type="ORF">TRM7557_01559</name>
</gene>
<name>A0A0P1G7W3_9RHOB</name>
<dbReference type="SUPFAM" id="SSF53067">
    <property type="entry name" value="Actin-like ATPase domain"/>
    <property type="match status" value="1"/>
</dbReference>
<dbReference type="GO" id="GO:0019262">
    <property type="term" value="P:N-acetylneuraminate catabolic process"/>
    <property type="evidence" value="ECO:0007669"/>
    <property type="project" value="TreeGrafter"/>
</dbReference>
<dbReference type="InterPro" id="IPR036388">
    <property type="entry name" value="WH-like_DNA-bd_sf"/>
</dbReference>
<dbReference type="Gene3D" id="3.30.420.40">
    <property type="match status" value="2"/>
</dbReference>
<evidence type="ECO:0000313" key="2">
    <source>
        <dbReference type="Proteomes" id="UP000052022"/>
    </source>
</evidence>
<keyword evidence="1" id="KW-0808">Transferase</keyword>
<dbReference type="Pfam" id="PF13412">
    <property type="entry name" value="HTH_24"/>
    <property type="match status" value="1"/>
</dbReference>
<proteinExistence type="predicted"/>
<dbReference type="Gene3D" id="1.10.10.10">
    <property type="entry name" value="Winged helix-like DNA-binding domain superfamily/Winged helix DNA-binding domain"/>
    <property type="match status" value="1"/>
</dbReference>
<keyword evidence="1" id="KW-0418">Kinase</keyword>